<dbReference type="EMBL" id="KB200521">
    <property type="protein sequence ID" value="ESP01368.1"/>
    <property type="molecule type" value="Genomic_DNA"/>
</dbReference>
<reference evidence="12 13" key="1">
    <citation type="journal article" date="2013" name="Nature">
        <title>Insights into bilaterian evolution from three spiralian genomes.</title>
        <authorList>
            <person name="Simakov O."/>
            <person name="Marletaz F."/>
            <person name="Cho S.J."/>
            <person name="Edsinger-Gonzales E."/>
            <person name="Havlak P."/>
            <person name="Hellsten U."/>
            <person name="Kuo D.H."/>
            <person name="Larsson T."/>
            <person name="Lv J."/>
            <person name="Arendt D."/>
            <person name="Savage R."/>
            <person name="Osoegawa K."/>
            <person name="de Jong P."/>
            <person name="Grimwood J."/>
            <person name="Chapman J.A."/>
            <person name="Shapiro H."/>
            <person name="Aerts A."/>
            <person name="Otillar R.P."/>
            <person name="Terry A.Y."/>
            <person name="Boore J.L."/>
            <person name="Grigoriev I.V."/>
            <person name="Lindberg D.R."/>
            <person name="Seaver E.C."/>
            <person name="Weisblat D.A."/>
            <person name="Putnam N.H."/>
            <person name="Rokhsar D.S."/>
        </authorList>
    </citation>
    <scope>NUCLEOTIDE SEQUENCE [LARGE SCALE GENOMIC DNA]</scope>
</reference>
<keyword evidence="6 10" id="KW-0472">Membrane</keyword>
<feature type="domain" description="G-protein coupled receptors family 1 profile" evidence="11">
    <location>
        <begin position="8"/>
        <end position="252"/>
    </location>
</feature>
<keyword evidence="2" id="KW-1003">Cell membrane</keyword>
<dbReference type="Proteomes" id="UP000030746">
    <property type="component" value="Unassembled WGS sequence"/>
</dbReference>
<feature type="transmembrane region" description="Helical" evidence="10">
    <location>
        <begin position="28"/>
        <end position="51"/>
    </location>
</feature>
<dbReference type="GO" id="GO:0005886">
    <property type="term" value="C:plasma membrane"/>
    <property type="evidence" value="ECO:0007669"/>
    <property type="project" value="UniProtKB-SubCell"/>
</dbReference>
<dbReference type="InterPro" id="IPR017452">
    <property type="entry name" value="GPCR_Rhodpsn_7TM"/>
</dbReference>
<accession>V4AVL0</accession>
<feature type="transmembrane region" description="Helical" evidence="10">
    <location>
        <begin position="197"/>
        <end position="221"/>
    </location>
</feature>
<dbReference type="PANTHER" id="PTHR24246">
    <property type="entry name" value="OLFACTORY RECEPTOR AND ADENOSINE RECEPTOR"/>
    <property type="match status" value="1"/>
</dbReference>
<dbReference type="GO" id="GO:0001973">
    <property type="term" value="P:G protein-coupled adenosine receptor signaling pathway"/>
    <property type="evidence" value="ECO:0007669"/>
    <property type="project" value="TreeGrafter"/>
</dbReference>
<dbReference type="HOGENOM" id="CLU_009579_11_5_1"/>
<evidence type="ECO:0000256" key="6">
    <source>
        <dbReference type="ARBA" id="ARBA00023136"/>
    </source>
</evidence>
<dbReference type="PANTHER" id="PTHR24246:SF27">
    <property type="entry name" value="ADENOSINE RECEPTOR, ISOFORM A"/>
    <property type="match status" value="1"/>
</dbReference>
<name>V4AVL0_LOTGI</name>
<dbReference type="GO" id="GO:0004930">
    <property type="term" value="F:G protein-coupled receptor activity"/>
    <property type="evidence" value="ECO:0007669"/>
    <property type="project" value="UniProtKB-KW"/>
</dbReference>
<dbReference type="STRING" id="225164.V4AVL0"/>
<evidence type="ECO:0000259" key="11">
    <source>
        <dbReference type="PROSITE" id="PS50262"/>
    </source>
</evidence>
<dbReference type="Pfam" id="PF00001">
    <property type="entry name" value="7tm_1"/>
    <property type="match status" value="1"/>
</dbReference>
<keyword evidence="3 10" id="KW-0812">Transmembrane</keyword>
<dbReference type="KEGG" id="lgi:LOTGIDRAFT_111898"/>
<comment type="subcellular location">
    <subcellularLocation>
        <location evidence="1">Cell membrane</location>
        <topology evidence="1">Multi-pass membrane protein</topology>
    </subcellularLocation>
</comment>
<evidence type="ECO:0000256" key="8">
    <source>
        <dbReference type="ARBA" id="ARBA00023180"/>
    </source>
</evidence>
<dbReference type="PRINTS" id="PR00237">
    <property type="entry name" value="GPCRRHODOPSN"/>
</dbReference>
<dbReference type="CTD" id="20230790"/>
<organism evidence="12 13">
    <name type="scientific">Lottia gigantea</name>
    <name type="common">Giant owl limpet</name>
    <dbReference type="NCBI Taxonomy" id="225164"/>
    <lineage>
        <taxon>Eukaryota</taxon>
        <taxon>Metazoa</taxon>
        <taxon>Spiralia</taxon>
        <taxon>Lophotrochozoa</taxon>
        <taxon>Mollusca</taxon>
        <taxon>Gastropoda</taxon>
        <taxon>Patellogastropoda</taxon>
        <taxon>Lottioidea</taxon>
        <taxon>Lottiidae</taxon>
        <taxon>Lottia</taxon>
    </lineage>
</organism>
<dbReference type="OMA" id="SAEYHID"/>
<keyword evidence="8" id="KW-0325">Glycoprotein</keyword>
<feature type="transmembrane region" description="Helical" evidence="10">
    <location>
        <begin position="71"/>
        <end position="90"/>
    </location>
</feature>
<dbReference type="PROSITE" id="PS50262">
    <property type="entry name" value="G_PROTEIN_RECEP_F1_2"/>
    <property type="match status" value="1"/>
</dbReference>
<dbReference type="Gene3D" id="1.20.1070.10">
    <property type="entry name" value="Rhodopsin 7-helix transmembrane proteins"/>
    <property type="match status" value="1"/>
</dbReference>
<dbReference type="OrthoDB" id="5965749at2759"/>
<feature type="transmembrane region" description="Helical" evidence="10">
    <location>
        <begin position="153"/>
        <end position="176"/>
    </location>
</feature>
<proteinExistence type="predicted"/>
<dbReference type="SUPFAM" id="SSF81321">
    <property type="entry name" value="Family A G protein-coupled receptor-like"/>
    <property type="match status" value="1"/>
</dbReference>
<keyword evidence="9" id="KW-0807">Transducer</keyword>
<dbReference type="GeneID" id="20230790"/>
<evidence type="ECO:0000256" key="4">
    <source>
        <dbReference type="ARBA" id="ARBA00022989"/>
    </source>
</evidence>
<evidence type="ECO:0000256" key="5">
    <source>
        <dbReference type="ARBA" id="ARBA00023040"/>
    </source>
</evidence>
<evidence type="ECO:0000313" key="12">
    <source>
        <dbReference type="EMBL" id="ESP01368.1"/>
    </source>
</evidence>
<feature type="transmembrane region" description="Helical" evidence="10">
    <location>
        <begin position="111"/>
        <end position="133"/>
    </location>
</feature>
<evidence type="ECO:0000256" key="9">
    <source>
        <dbReference type="ARBA" id="ARBA00023224"/>
    </source>
</evidence>
<dbReference type="SMART" id="SM01381">
    <property type="entry name" value="7TM_GPCR_Srsx"/>
    <property type="match status" value="1"/>
</dbReference>
<keyword evidence="7" id="KW-0675">Receptor</keyword>
<keyword evidence="13" id="KW-1185">Reference proteome</keyword>
<keyword evidence="5" id="KW-0297">G-protein coupled receptor</keyword>
<dbReference type="AlphaFoldDB" id="V4AVL0"/>
<evidence type="ECO:0000256" key="10">
    <source>
        <dbReference type="SAM" id="Phobius"/>
    </source>
</evidence>
<evidence type="ECO:0000256" key="3">
    <source>
        <dbReference type="ARBA" id="ARBA00022692"/>
    </source>
</evidence>
<keyword evidence="4 10" id="KW-1133">Transmembrane helix</keyword>
<sequence>MIIFICFGNILTILAVWRTSILRTVPNMYVVSLAVADLIVGGITLPVQIILSLPPFSLLLDEDKYFCLFQMVIYFVSVTTSVFSMGVIAVDRALYIGYPLHYNRFSTEKTAKVIIAGTWTASLMISIAPFYYNTWRECQVCFSFFVIPMEYQLYVQVGSIILVIILTSICYGYILYIARSKQGRSAGWEADMKLVKIFLMVFGLFIGCWTPLLSLVFDGYINQEKKELYHSTFFETSFCLSVLNSGMNFLVYSVKNMDFRKAIRDILCRKKKCINTVGPSFHRY</sequence>
<evidence type="ECO:0000256" key="7">
    <source>
        <dbReference type="ARBA" id="ARBA00023170"/>
    </source>
</evidence>
<dbReference type="CDD" id="cd00637">
    <property type="entry name" value="7tm_classA_rhodopsin-like"/>
    <property type="match status" value="1"/>
</dbReference>
<protein>
    <recommendedName>
        <fullName evidence="11">G-protein coupled receptors family 1 profile domain-containing protein</fullName>
    </recommendedName>
</protein>
<evidence type="ECO:0000313" key="13">
    <source>
        <dbReference type="Proteomes" id="UP000030746"/>
    </source>
</evidence>
<dbReference type="GO" id="GO:0007189">
    <property type="term" value="P:adenylate cyclase-activating G protein-coupled receptor signaling pathway"/>
    <property type="evidence" value="ECO:0007669"/>
    <property type="project" value="TreeGrafter"/>
</dbReference>
<dbReference type="RefSeq" id="XP_009048002.1">
    <property type="nucleotide sequence ID" value="XM_009049754.1"/>
</dbReference>
<evidence type="ECO:0000256" key="2">
    <source>
        <dbReference type="ARBA" id="ARBA00022475"/>
    </source>
</evidence>
<dbReference type="InterPro" id="IPR000276">
    <property type="entry name" value="GPCR_Rhodpsn"/>
</dbReference>
<evidence type="ECO:0000256" key="1">
    <source>
        <dbReference type="ARBA" id="ARBA00004651"/>
    </source>
</evidence>
<feature type="transmembrane region" description="Helical" evidence="10">
    <location>
        <begin position="233"/>
        <end position="254"/>
    </location>
</feature>
<gene>
    <name evidence="12" type="ORF">LOTGIDRAFT_111898</name>
</gene>